<name>A0AAX6F8D8_IRIPA</name>
<accession>A0AAX6F8D8</accession>
<evidence type="ECO:0000313" key="1">
    <source>
        <dbReference type="EMBL" id="KAJ6812453.1"/>
    </source>
</evidence>
<comment type="caution">
    <text evidence="1">The sequence shown here is derived from an EMBL/GenBank/DDBJ whole genome shotgun (WGS) entry which is preliminary data.</text>
</comment>
<dbReference type="Proteomes" id="UP001140949">
    <property type="component" value="Unassembled WGS sequence"/>
</dbReference>
<proteinExistence type="predicted"/>
<keyword evidence="2" id="KW-1185">Reference proteome</keyword>
<evidence type="ECO:0000313" key="2">
    <source>
        <dbReference type="Proteomes" id="UP001140949"/>
    </source>
</evidence>
<reference evidence="1" key="2">
    <citation type="submission" date="2023-04" db="EMBL/GenBank/DDBJ databases">
        <authorList>
            <person name="Bruccoleri R.E."/>
            <person name="Oakeley E.J."/>
            <person name="Faust A.-M."/>
            <person name="Dessus-Babus S."/>
            <person name="Altorfer M."/>
            <person name="Burckhardt D."/>
            <person name="Oertli M."/>
            <person name="Naumann U."/>
            <person name="Petersen F."/>
            <person name="Wong J."/>
        </authorList>
    </citation>
    <scope>NUCLEOTIDE SEQUENCE</scope>
    <source>
        <strain evidence="1">GSM-AAB239-AS_SAM_17_03QT</strain>
        <tissue evidence="1">Leaf</tissue>
    </source>
</reference>
<sequence length="51" mass="6381">MEESEGNGRYYWKDSFLVDRYCSWYSCDQFSRYFLLRFIFRVGFISIETRL</sequence>
<organism evidence="1 2">
    <name type="scientific">Iris pallida</name>
    <name type="common">Sweet iris</name>
    <dbReference type="NCBI Taxonomy" id="29817"/>
    <lineage>
        <taxon>Eukaryota</taxon>
        <taxon>Viridiplantae</taxon>
        <taxon>Streptophyta</taxon>
        <taxon>Embryophyta</taxon>
        <taxon>Tracheophyta</taxon>
        <taxon>Spermatophyta</taxon>
        <taxon>Magnoliopsida</taxon>
        <taxon>Liliopsida</taxon>
        <taxon>Asparagales</taxon>
        <taxon>Iridaceae</taxon>
        <taxon>Iridoideae</taxon>
        <taxon>Irideae</taxon>
        <taxon>Iris</taxon>
    </lineage>
</organism>
<dbReference type="EMBL" id="JANAVB010031019">
    <property type="protein sequence ID" value="KAJ6812453.1"/>
    <property type="molecule type" value="Genomic_DNA"/>
</dbReference>
<protein>
    <submittedName>
        <fullName evidence="1">Photosystem II protein V (Chloroplast)</fullName>
    </submittedName>
</protein>
<dbReference type="AlphaFoldDB" id="A0AAX6F8D8"/>
<reference evidence="1" key="1">
    <citation type="journal article" date="2023" name="GigaByte">
        <title>Genome assembly of the bearded iris, Iris pallida Lam.</title>
        <authorList>
            <person name="Bruccoleri R.E."/>
            <person name="Oakeley E.J."/>
            <person name="Faust A.M.E."/>
            <person name="Altorfer M."/>
            <person name="Dessus-Babus S."/>
            <person name="Burckhardt D."/>
            <person name="Oertli M."/>
            <person name="Naumann U."/>
            <person name="Petersen F."/>
            <person name="Wong J."/>
        </authorList>
    </citation>
    <scope>NUCLEOTIDE SEQUENCE</scope>
    <source>
        <strain evidence="1">GSM-AAB239-AS_SAM_17_03QT</strain>
    </source>
</reference>
<gene>
    <name evidence="1" type="ORF">M6B38_147615</name>
</gene>